<keyword evidence="5 7" id="KW-1133">Transmembrane helix</keyword>
<feature type="transmembrane region" description="Helical" evidence="7">
    <location>
        <begin position="195"/>
        <end position="221"/>
    </location>
</feature>
<feature type="transmembrane region" description="Helical" evidence="7">
    <location>
        <begin position="96"/>
        <end position="119"/>
    </location>
</feature>
<feature type="transmembrane region" description="Helical" evidence="7">
    <location>
        <begin position="371"/>
        <end position="390"/>
    </location>
</feature>
<dbReference type="InterPro" id="IPR002259">
    <property type="entry name" value="Eqnu_transpt"/>
</dbReference>
<evidence type="ECO:0000256" key="2">
    <source>
        <dbReference type="ARBA" id="ARBA00007965"/>
    </source>
</evidence>
<accession>A0A836G4G0</accession>
<evidence type="ECO:0000256" key="7">
    <source>
        <dbReference type="SAM" id="Phobius"/>
    </source>
</evidence>
<dbReference type="Proteomes" id="UP000674179">
    <property type="component" value="Chromosome 28"/>
</dbReference>
<dbReference type="PANTHER" id="PTHR10332:SF10">
    <property type="entry name" value="EQUILIBRATIVE NUCLEOSIDE TRANSPORTER 4"/>
    <property type="match status" value="1"/>
</dbReference>
<feature type="transmembrane region" description="Helical" evidence="7">
    <location>
        <begin position="476"/>
        <end position="504"/>
    </location>
</feature>
<feature type="transmembrane region" description="Helical" evidence="7">
    <location>
        <begin position="161"/>
        <end position="183"/>
    </location>
</feature>
<dbReference type="KEGG" id="lenr:94171625"/>
<keyword evidence="3" id="KW-0813">Transport</keyword>
<feature type="transmembrane region" description="Helical" evidence="7">
    <location>
        <begin position="63"/>
        <end position="84"/>
    </location>
</feature>
<feature type="transmembrane region" description="Helical" evidence="7">
    <location>
        <begin position="442"/>
        <end position="464"/>
    </location>
</feature>
<feature type="transmembrane region" description="Helical" evidence="7">
    <location>
        <begin position="125"/>
        <end position="149"/>
    </location>
</feature>
<dbReference type="GO" id="GO:0005337">
    <property type="term" value="F:nucleoside transmembrane transporter activity"/>
    <property type="evidence" value="ECO:0007669"/>
    <property type="project" value="InterPro"/>
</dbReference>
<dbReference type="EMBL" id="JAFHKP010000028">
    <property type="protein sequence ID" value="KAG5474957.1"/>
    <property type="molecule type" value="Genomic_DNA"/>
</dbReference>
<evidence type="ECO:0000256" key="1">
    <source>
        <dbReference type="ARBA" id="ARBA00004141"/>
    </source>
</evidence>
<dbReference type="RefSeq" id="XP_067691486.1">
    <property type="nucleotide sequence ID" value="XM_067836115.1"/>
</dbReference>
<feature type="transmembrane region" description="Helical" evidence="7">
    <location>
        <begin position="410"/>
        <end position="430"/>
    </location>
</feature>
<reference evidence="8 9" key="1">
    <citation type="submission" date="2021-02" db="EMBL/GenBank/DDBJ databases">
        <title>Leishmania (Mundinia) enrietti genome sequencing and assembly.</title>
        <authorList>
            <person name="Almutairi H."/>
            <person name="Gatherer D."/>
        </authorList>
    </citation>
    <scope>NUCLEOTIDE SEQUENCE [LARGE SCALE GENOMIC DNA]</scope>
    <source>
        <strain evidence="8">CUR178</strain>
    </source>
</reference>
<proteinExistence type="inferred from homology"/>
<comment type="subcellular location">
    <subcellularLocation>
        <location evidence="1">Membrane</location>
        <topology evidence="1">Multi-pass membrane protein</topology>
    </subcellularLocation>
</comment>
<feature type="transmembrane region" description="Helical" evidence="7">
    <location>
        <begin position="7"/>
        <end position="26"/>
    </location>
</feature>
<evidence type="ECO:0000256" key="5">
    <source>
        <dbReference type="ARBA" id="ARBA00022989"/>
    </source>
</evidence>
<dbReference type="GO" id="GO:0005886">
    <property type="term" value="C:plasma membrane"/>
    <property type="evidence" value="ECO:0007669"/>
    <property type="project" value="TreeGrafter"/>
</dbReference>
<dbReference type="PANTHER" id="PTHR10332">
    <property type="entry name" value="EQUILIBRATIVE NUCLEOSIDE TRANSPORTER"/>
    <property type="match status" value="1"/>
</dbReference>
<evidence type="ECO:0000256" key="6">
    <source>
        <dbReference type="ARBA" id="ARBA00023136"/>
    </source>
</evidence>
<evidence type="ECO:0000313" key="8">
    <source>
        <dbReference type="EMBL" id="KAG5474957.1"/>
    </source>
</evidence>
<keyword evidence="9" id="KW-1185">Reference proteome</keyword>
<dbReference type="OrthoDB" id="46396at2759"/>
<keyword evidence="6 7" id="KW-0472">Membrane</keyword>
<evidence type="ECO:0000313" key="9">
    <source>
        <dbReference type="Proteomes" id="UP000674179"/>
    </source>
</evidence>
<dbReference type="AlphaFoldDB" id="A0A836G4G0"/>
<evidence type="ECO:0000256" key="3">
    <source>
        <dbReference type="ARBA" id="ARBA00022448"/>
    </source>
</evidence>
<protein>
    <recommendedName>
        <fullName evidence="10">Nucleobase/nucleoside transporter</fullName>
    </recommendedName>
</protein>
<comment type="similarity">
    <text evidence="2">Belongs to the SLC29A/ENT transporter (TC 2.A.57) family.</text>
</comment>
<comment type="caution">
    <text evidence="8">The sequence shown here is derived from an EMBL/GenBank/DDBJ whole genome shotgun (WGS) entry which is preliminary data.</text>
</comment>
<dbReference type="GeneID" id="94171625"/>
<organism evidence="8 9">
    <name type="scientific">Leishmania enriettii</name>
    <dbReference type="NCBI Taxonomy" id="5663"/>
    <lineage>
        <taxon>Eukaryota</taxon>
        <taxon>Discoba</taxon>
        <taxon>Euglenozoa</taxon>
        <taxon>Kinetoplastea</taxon>
        <taxon>Metakinetoplastina</taxon>
        <taxon>Trypanosomatida</taxon>
        <taxon>Trypanosomatidae</taxon>
        <taxon>Leishmaniinae</taxon>
        <taxon>Leishmania</taxon>
    </lineage>
</organism>
<dbReference type="Pfam" id="PF01733">
    <property type="entry name" value="Nucleoside_tran"/>
    <property type="match status" value="1"/>
</dbReference>
<evidence type="ECO:0000256" key="4">
    <source>
        <dbReference type="ARBA" id="ARBA00022692"/>
    </source>
</evidence>
<name>A0A836G4G0_LEIEN</name>
<evidence type="ECO:0008006" key="10">
    <source>
        <dbReference type="Google" id="ProtNLM"/>
    </source>
</evidence>
<feature type="transmembrane region" description="Helical" evidence="7">
    <location>
        <begin position="330"/>
        <end position="351"/>
    </location>
</feature>
<gene>
    <name evidence="8" type="ORF">CUR178_04407</name>
</gene>
<sequence length="505" mass="53316">MSLEAALLYVAAATLGVCCLFTYNSFLSSPSYMEHYFQFAAVTYTDNVSTLPPAQNKAFWSKISTWMTVLMIVPMLLVQFVMLTPWVLRQKVQYRMIVGASFSLVAALLLPVCAAGGGISESSSMAVLIVACIMAGGATTVVQCALLAFFASLPTKYMTGLVLGGGFSGSISSLLRIAITVGLPPTFSGVKTGAVIFFSIAMVLMVLVMAITVLMSLSPLVRSYCKDYRRPGDVVRCAQTEAAEKAQALSLDSAVVPCSGLTPTQEQMSERDADKMVADVTVVRKLNEDDTLAKSPGQLESAIGEPLPCHEDDASAAEAGASVFAVGRKIWLMMVCVMGNMFTTLVLFPGIGLSAMRKDSSVTSGSSAGDGATWSAEAIMPMVIILMFNVGDTIGRLIVNFEKLWCPKRFVPVLVVVRAVVCVIPLALGICTPRVINSDANPIAVFLVLGVTNGYVLGLTVAYGSSDPCLTSEERAIAGACLCFAILVGNTSGSVLSLLILTLAL</sequence>
<keyword evidence="4 7" id="KW-0812">Transmembrane</keyword>